<feature type="domain" description="Multidrug resistance protein MdtA-like barrel-sandwich hybrid" evidence="4">
    <location>
        <begin position="61"/>
        <end position="276"/>
    </location>
</feature>
<dbReference type="Proteomes" id="UP001168524">
    <property type="component" value="Unassembled WGS sequence"/>
</dbReference>
<comment type="similarity">
    <text evidence="1">Belongs to the membrane fusion protein (MFP) (TC 8.A.1) family.</text>
</comment>
<evidence type="ECO:0000259" key="5">
    <source>
        <dbReference type="Pfam" id="PF25954"/>
    </source>
</evidence>
<evidence type="ECO:0000259" key="4">
    <source>
        <dbReference type="Pfam" id="PF25917"/>
    </source>
</evidence>
<dbReference type="PANTHER" id="PTHR30386:SF24">
    <property type="entry name" value="MULTIDRUG RESISTANCE EFFLUX PUMP"/>
    <property type="match status" value="1"/>
</dbReference>
<dbReference type="PANTHER" id="PTHR30386">
    <property type="entry name" value="MEMBRANE FUSION SUBUNIT OF EMRAB-TOLC MULTIDRUG EFFLUX PUMP"/>
    <property type="match status" value="1"/>
</dbReference>
<keyword evidence="3" id="KW-1133">Transmembrane helix</keyword>
<dbReference type="InterPro" id="IPR050739">
    <property type="entry name" value="MFP"/>
</dbReference>
<feature type="transmembrane region" description="Helical" evidence="3">
    <location>
        <begin position="20"/>
        <end position="41"/>
    </location>
</feature>
<dbReference type="InterPro" id="IPR058625">
    <property type="entry name" value="MdtA-like_BSH"/>
</dbReference>
<feature type="domain" description="CusB-like beta-barrel" evidence="5">
    <location>
        <begin position="286"/>
        <end position="329"/>
    </location>
</feature>
<dbReference type="EMBL" id="JAUDZE010000012">
    <property type="protein sequence ID" value="MDN0015878.1"/>
    <property type="molecule type" value="Genomic_DNA"/>
</dbReference>
<comment type="caution">
    <text evidence="6">The sequence shown here is derived from an EMBL/GenBank/DDBJ whole genome shotgun (WGS) entry which is preliminary data.</text>
</comment>
<evidence type="ECO:0000313" key="6">
    <source>
        <dbReference type="EMBL" id="MDN0015878.1"/>
    </source>
</evidence>
<reference evidence="6" key="1">
    <citation type="submission" date="2023-06" db="EMBL/GenBank/DDBJ databases">
        <title>Two novel species of Acinetobacter isolated from motorbike repairing workshop in Vietnam.</title>
        <authorList>
            <person name="Le N.T.T."/>
        </authorList>
    </citation>
    <scope>NUCLEOTIDE SEQUENCE</scope>
    <source>
        <strain evidence="6">VNH17</strain>
    </source>
</reference>
<keyword evidence="3" id="KW-0472">Membrane</keyword>
<sequence length="382" mass="42040">MDELSPVVVEEPDFHHRKKVAWLVFGILLIGLLVGLGYYMLVYRYYQSTDNAYVKADLTWIVPRVSGAVTELQVKDNQTVKQGQLLAVLDNRDLQARYEQSQAMVAAKQASFAVQNQNEKAAEAGVFQAQSSVDAAQASITQAQSSVETSKAELDRLQAEHVRYQQLLNDRVITQQKFESIRAQYLSAQANYQNALAAVQSAKAQYQHAVAVVYASQAQTESVKAARMQMQADLNSAKASAKFNQIDVSSSQVVAPVSGKVGNIAVRLGSRVSPQTRLMAIIPDHSVYVEANFKETQIEKMRIGQRVELTLDAYPSLTFQGKIESFAPASGATFSMMPPDNATGNFNKVVQRIPVRIAIQPHPQLDLVKPGLSVVAQVDLRN</sequence>
<keyword evidence="3" id="KW-0812">Transmembrane</keyword>
<evidence type="ECO:0000256" key="2">
    <source>
        <dbReference type="SAM" id="Coils"/>
    </source>
</evidence>
<dbReference type="Pfam" id="PF25917">
    <property type="entry name" value="BSH_RND"/>
    <property type="match status" value="1"/>
</dbReference>
<dbReference type="Gene3D" id="1.10.287.470">
    <property type="entry name" value="Helix hairpin bin"/>
    <property type="match status" value="1"/>
</dbReference>
<dbReference type="SUPFAM" id="SSF111369">
    <property type="entry name" value="HlyD-like secretion proteins"/>
    <property type="match status" value="2"/>
</dbReference>
<feature type="coiled-coil region" evidence="2">
    <location>
        <begin position="140"/>
        <end position="167"/>
    </location>
</feature>
<dbReference type="RefSeq" id="WP_267982128.1">
    <property type="nucleotide sequence ID" value="NZ_JAPQKF010000012.1"/>
</dbReference>
<dbReference type="PRINTS" id="PR01490">
    <property type="entry name" value="RTXTOXIND"/>
</dbReference>
<evidence type="ECO:0000256" key="1">
    <source>
        <dbReference type="ARBA" id="ARBA00009477"/>
    </source>
</evidence>
<accession>A0ABT7WTC1</accession>
<gene>
    <name evidence="6" type="ORF">QTA56_16805</name>
</gene>
<dbReference type="InterPro" id="IPR058792">
    <property type="entry name" value="Beta-barrel_RND_2"/>
</dbReference>
<proteinExistence type="inferred from homology"/>
<evidence type="ECO:0000256" key="3">
    <source>
        <dbReference type="SAM" id="Phobius"/>
    </source>
</evidence>
<dbReference type="Gene3D" id="2.40.50.100">
    <property type="match status" value="1"/>
</dbReference>
<dbReference type="Gene3D" id="2.40.30.170">
    <property type="match status" value="1"/>
</dbReference>
<keyword evidence="7" id="KW-1185">Reference proteome</keyword>
<dbReference type="Pfam" id="PF25954">
    <property type="entry name" value="Beta-barrel_RND_2"/>
    <property type="match status" value="1"/>
</dbReference>
<organism evidence="6 7">
    <name type="scientific">Acinetobacter thutiue</name>
    <dbReference type="NCBI Taxonomy" id="2998078"/>
    <lineage>
        <taxon>Bacteria</taxon>
        <taxon>Pseudomonadati</taxon>
        <taxon>Pseudomonadota</taxon>
        <taxon>Gammaproteobacteria</taxon>
        <taxon>Moraxellales</taxon>
        <taxon>Moraxellaceae</taxon>
        <taxon>Acinetobacter</taxon>
    </lineage>
</organism>
<name>A0ABT7WTC1_9GAMM</name>
<evidence type="ECO:0000313" key="7">
    <source>
        <dbReference type="Proteomes" id="UP001168524"/>
    </source>
</evidence>
<protein>
    <submittedName>
        <fullName evidence="6">HlyD family secretion protein</fullName>
    </submittedName>
</protein>
<keyword evidence="2" id="KW-0175">Coiled coil</keyword>